<feature type="non-terminal residue" evidence="1">
    <location>
        <position position="1"/>
    </location>
</feature>
<accession>A0ABW6L6S4</accession>
<evidence type="ECO:0000313" key="1">
    <source>
        <dbReference type="EMBL" id="MFE9174355.1"/>
    </source>
</evidence>
<organism evidence="1 2">
    <name type="scientific">Streptomyces kebangsaanensis</name>
    <dbReference type="NCBI Taxonomy" id="864058"/>
    <lineage>
        <taxon>Bacteria</taxon>
        <taxon>Bacillati</taxon>
        <taxon>Actinomycetota</taxon>
        <taxon>Actinomycetes</taxon>
        <taxon>Kitasatosporales</taxon>
        <taxon>Streptomycetaceae</taxon>
        <taxon>Streptomyces</taxon>
    </lineage>
</organism>
<protein>
    <submittedName>
        <fullName evidence="1">DUF4262 domain-containing protein</fullName>
    </submittedName>
</protein>
<reference evidence="1 2" key="1">
    <citation type="submission" date="2024-10" db="EMBL/GenBank/DDBJ databases">
        <title>The Natural Products Discovery Center: Release of the First 8490 Sequenced Strains for Exploring Actinobacteria Biosynthetic Diversity.</title>
        <authorList>
            <person name="Kalkreuter E."/>
            <person name="Kautsar S.A."/>
            <person name="Yang D."/>
            <person name="Bader C.D."/>
            <person name="Teijaro C.N."/>
            <person name="Fluegel L."/>
            <person name="Davis C.M."/>
            <person name="Simpson J.R."/>
            <person name="Lauterbach L."/>
            <person name="Steele A.D."/>
            <person name="Gui C."/>
            <person name="Meng S."/>
            <person name="Li G."/>
            <person name="Viehrig K."/>
            <person name="Ye F."/>
            <person name="Su P."/>
            <person name="Kiefer A.F."/>
            <person name="Nichols A."/>
            <person name="Cepeda A.J."/>
            <person name="Yan W."/>
            <person name="Fan B."/>
            <person name="Jiang Y."/>
            <person name="Adhikari A."/>
            <person name="Zheng C.-J."/>
            <person name="Schuster L."/>
            <person name="Cowan T.M."/>
            <person name="Smanski M.J."/>
            <person name="Chevrette M.G."/>
            <person name="De Carvalho L.P.S."/>
            <person name="Shen B."/>
        </authorList>
    </citation>
    <scope>NUCLEOTIDE SEQUENCE [LARGE SCALE GENOMIC DNA]</scope>
    <source>
        <strain evidence="1 2">NPDC007147</strain>
    </source>
</reference>
<dbReference type="InterPro" id="IPR025358">
    <property type="entry name" value="DUF4262"/>
</dbReference>
<evidence type="ECO:0000313" key="2">
    <source>
        <dbReference type="Proteomes" id="UP001601197"/>
    </source>
</evidence>
<keyword evidence="2" id="KW-1185">Reference proteome</keyword>
<sequence length="139" mass="15389">FTARSGTGAAPRSARPGRPVCWSARRLTGKAGGVHGSGRFGRCGLVSSLIDLGRRGDGRGRSWCRDFFGAGVDYCRAPPLPVMQLFWPDEEGRFPWGDRAEECCRASRPLLWGPKEETRGPWADLDRDRRPVSDGAAWW</sequence>
<dbReference type="RefSeq" id="WP_388354152.1">
    <property type="nucleotide sequence ID" value="NZ_JBIAFJ010000051.1"/>
</dbReference>
<dbReference type="Pfam" id="PF14081">
    <property type="entry name" value="DUF4262"/>
    <property type="match status" value="1"/>
</dbReference>
<comment type="caution">
    <text evidence="1">The sequence shown here is derived from an EMBL/GenBank/DDBJ whole genome shotgun (WGS) entry which is preliminary data.</text>
</comment>
<dbReference type="EMBL" id="JBIAFJ010000051">
    <property type="protein sequence ID" value="MFE9174355.1"/>
    <property type="molecule type" value="Genomic_DNA"/>
</dbReference>
<gene>
    <name evidence="1" type="ORF">ACFYNZ_33785</name>
</gene>
<dbReference type="Proteomes" id="UP001601197">
    <property type="component" value="Unassembled WGS sequence"/>
</dbReference>
<name>A0ABW6L6S4_9ACTN</name>
<proteinExistence type="predicted"/>